<dbReference type="InterPro" id="IPR037241">
    <property type="entry name" value="E2F-DP_heterodim"/>
</dbReference>
<keyword evidence="3 6" id="KW-0238">DNA-binding</keyword>
<dbReference type="SUPFAM" id="SSF144074">
    <property type="entry name" value="E2F-DP heterodimerization region"/>
    <property type="match status" value="1"/>
</dbReference>
<keyword evidence="7" id="KW-0175">Coiled coil</keyword>
<reference evidence="10" key="1">
    <citation type="journal article" date="2016" name="Nature">
        <title>The genome of the seagrass Zostera marina reveals angiosperm adaptation to the sea.</title>
        <authorList>
            <person name="Olsen J.L."/>
            <person name="Rouze P."/>
            <person name="Verhelst B."/>
            <person name="Lin Y.-C."/>
            <person name="Bayer T."/>
            <person name="Collen J."/>
            <person name="Dattolo E."/>
            <person name="De Paoli E."/>
            <person name="Dittami S."/>
            <person name="Maumus F."/>
            <person name="Michel G."/>
            <person name="Kersting A."/>
            <person name="Lauritano C."/>
            <person name="Lohaus R."/>
            <person name="Toepel M."/>
            <person name="Tonon T."/>
            <person name="Vanneste K."/>
            <person name="Amirebrahimi M."/>
            <person name="Brakel J."/>
            <person name="Bostroem C."/>
            <person name="Chovatia M."/>
            <person name="Grimwood J."/>
            <person name="Jenkins J.W."/>
            <person name="Jueterbock A."/>
            <person name="Mraz A."/>
            <person name="Stam W.T."/>
            <person name="Tice H."/>
            <person name="Bornberg-Bauer E."/>
            <person name="Green P.J."/>
            <person name="Pearson G.A."/>
            <person name="Procaccini G."/>
            <person name="Duarte C.M."/>
            <person name="Schmutz J."/>
            <person name="Reusch T.B.H."/>
            <person name="Van de Peer Y."/>
        </authorList>
    </citation>
    <scope>NUCLEOTIDE SEQUENCE [LARGE SCALE GENOMIC DNA]</scope>
    <source>
        <strain evidence="10">cv. Finnish</strain>
    </source>
</reference>
<evidence type="ECO:0000313" key="10">
    <source>
        <dbReference type="Proteomes" id="UP000036987"/>
    </source>
</evidence>
<evidence type="ECO:0000256" key="6">
    <source>
        <dbReference type="RuleBase" id="RU003796"/>
    </source>
</evidence>
<gene>
    <name evidence="9" type="ORF">ZOSMA_120G00710</name>
</gene>
<dbReference type="PANTHER" id="PTHR12081">
    <property type="entry name" value="TRANSCRIPTION FACTOR E2F"/>
    <property type="match status" value="1"/>
</dbReference>
<evidence type="ECO:0000256" key="7">
    <source>
        <dbReference type="SAM" id="Coils"/>
    </source>
</evidence>
<evidence type="ECO:0000256" key="5">
    <source>
        <dbReference type="ARBA" id="ARBA00023306"/>
    </source>
</evidence>
<keyword evidence="4 6" id="KW-0804">Transcription</keyword>
<proteinExistence type="inferred from homology"/>
<dbReference type="EMBL" id="LFYR01000223">
    <property type="protein sequence ID" value="KMZ74978.1"/>
    <property type="molecule type" value="Genomic_DNA"/>
</dbReference>
<dbReference type="InterPro" id="IPR036390">
    <property type="entry name" value="WH_DNA-bd_sf"/>
</dbReference>
<evidence type="ECO:0000259" key="8">
    <source>
        <dbReference type="SMART" id="SM01372"/>
    </source>
</evidence>
<comment type="subcellular location">
    <subcellularLocation>
        <location evidence="6">Nucleus</location>
    </subcellularLocation>
</comment>
<keyword evidence="5" id="KW-0131">Cell cycle</keyword>
<dbReference type="GO" id="GO:0006357">
    <property type="term" value="P:regulation of transcription by RNA polymerase II"/>
    <property type="evidence" value="ECO:0000318"/>
    <property type="project" value="GO_Central"/>
</dbReference>
<dbReference type="OrthoDB" id="743389at2759"/>
<name>A0A0K9Q111_ZOSMR</name>
<comment type="caution">
    <text evidence="9">The sequence shown here is derived from an EMBL/GenBank/DDBJ whole genome shotgun (WGS) entry which is preliminary data.</text>
</comment>
<dbReference type="GO" id="GO:0000978">
    <property type="term" value="F:RNA polymerase II cis-regulatory region sequence-specific DNA binding"/>
    <property type="evidence" value="ECO:0000318"/>
    <property type="project" value="GO_Central"/>
</dbReference>
<dbReference type="InterPro" id="IPR032198">
    <property type="entry name" value="E2F_CC-MB"/>
</dbReference>
<dbReference type="CDD" id="cd14660">
    <property type="entry name" value="E2F_DD"/>
    <property type="match status" value="1"/>
</dbReference>
<keyword evidence="10" id="KW-1185">Reference proteome</keyword>
<evidence type="ECO:0000313" key="9">
    <source>
        <dbReference type="EMBL" id="KMZ74978.1"/>
    </source>
</evidence>
<dbReference type="STRING" id="29655.A0A0K9Q111"/>
<keyword evidence="2 6" id="KW-0805">Transcription regulation</keyword>
<dbReference type="Pfam" id="PF16421">
    <property type="entry name" value="E2F_CC-MB"/>
    <property type="match status" value="1"/>
</dbReference>
<dbReference type="SMART" id="SM01372">
    <property type="entry name" value="E2F_TDP"/>
    <property type="match status" value="1"/>
</dbReference>
<dbReference type="Proteomes" id="UP000036987">
    <property type="component" value="Unassembled WGS sequence"/>
</dbReference>
<evidence type="ECO:0000256" key="1">
    <source>
        <dbReference type="ARBA" id="ARBA00010940"/>
    </source>
</evidence>
<organism evidence="9 10">
    <name type="scientific">Zostera marina</name>
    <name type="common">Eelgrass</name>
    <dbReference type="NCBI Taxonomy" id="29655"/>
    <lineage>
        <taxon>Eukaryota</taxon>
        <taxon>Viridiplantae</taxon>
        <taxon>Streptophyta</taxon>
        <taxon>Embryophyta</taxon>
        <taxon>Tracheophyta</taxon>
        <taxon>Spermatophyta</taxon>
        <taxon>Magnoliopsida</taxon>
        <taxon>Liliopsida</taxon>
        <taxon>Zosteraceae</taxon>
        <taxon>Zostera</taxon>
    </lineage>
</organism>
<dbReference type="GO" id="GO:0090575">
    <property type="term" value="C:RNA polymerase II transcription regulator complex"/>
    <property type="evidence" value="ECO:0000318"/>
    <property type="project" value="GO_Central"/>
</dbReference>
<dbReference type="GO" id="GO:0000981">
    <property type="term" value="F:DNA-binding transcription factor activity, RNA polymerase II-specific"/>
    <property type="evidence" value="ECO:0000318"/>
    <property type="project" value="GO_Central"/>
</dbReference>
<dbReference type="InterPro" id="IPR036388">
    <property type="entry name" value="WH-like_DNA-bd_sf"/>
</dbReference>
<dbReference type="Gene3D" id="1.10.10.10">
    <property type="entry name" value="Winged helix-like DNA-binding domain superfamily/Winged helix DNA-binding domain"/>
    <property type="match status" value="1"/>
</dbReference>
<dbReference type="SUPFAM" id="SSF46785">
    <property type="entry name" value="Winged helix' DNA-binding domain"/>
    <property type="match status" value="1"/>
</dbReference>
<evidence type="ECO:0000256" key="2">
    <source>
        <dbReference type="ARBA" id="ARBA00023015"/>
    </source>
</evidence>
<comment type="similarity">
    <text evidence="1 6">Belongs to the E2F/DP family.</text>
</comment>
<sequence length="353" mass="40021">MPNLNESSLPSTPHKLSSQILSSSLDLVPPSLSPSTTPSIPAILLRAPKWRHFRRGMIITKEEDVNIAISSTATTTISSTLEIQNNHFQNGYVMPPRGHSEEVSNYVCPPAKRRKTKFKKEKGVKTTLPDGSIPPITSRYDNSLGLLTKKFIDLLRESKDGTLDLNNAAEHLAVQKRRIYDITNVLQGVGMIEKNMKNKIKLSGFEAIVMPKVLQEYMTSLQAENESLSAEECRLDEMIRKKEEELNILREDVNTQKLQFISSEEICNLPCFKNDTLLAINAPHGTSVEVPDPVEDKCEMSVRSSMGPIDCFILRLRVEIVRCRSFRDIILDLISRIMYCCRFYRYILLSISF</sequence>
<dbReference type="PANTHER" id="PTHR12081:SF18">
    <property type="entry name" value="TRANSCRIPTION FACTOR E2F2-RELATED"/>
    <property type="match status" value="1"/>
</dbReference>
<dbReference type="Gene3D" id="6.10.250.540">
    <property type="match status" value="1"/>
</dbReference>
<dbReference type="InterPro" id="IPR015633">
    <property type="entry name" value="E2F"/>
</dbReference>
<keyword evidence="6" id="KW-0539">Nucleus</keyword>
<accession>A0A0K9Q111</accession>
<evidence type="ECO:0000256" key="4">
    <source>
        <dbReference type="ARBA" id="ARBA00023163"/>
    </source>
</evidence>
<dbReference type="FunFam" id="1.10.10.10:FF:000008">
    <property type="entry name" value="E2F transcription factor 1"/>
    <property type="match status" value="1"/>
</dbReference>
<dbReference type="AlphaFoldDB" id="A0A0K9Q111"/>
<protein>
    <recommendedName>
        <fullName evidence="8">E2F/DP family winged-helix DNA-binding domain-containing protein</fullName>
    </recommendedName>
</protein>
<feature type="coiled-coil region" evidence="7">
    <location>
        <begin position="221"/>
        <end position="259"/>
    </location>
</feature>
<dbReference type="InterPro" id="IPR003316">
    <property type="entry name" value="E2F_WHTH_DNA-bd_dom"/>
</dbReference>
<dbReference type="Pfam" id="PF02319">
    <property type="entry name" value="WHD_E2F_TDP"/>
    <property type="match status" value="1"/>
</dbReference>
<evidence type="ECO:0000256" key="3">
    <source>
        <dbReference type="ARBA" id="ARBA00023125"/>
    </source>
</evidence>
<dbReference type="GO" id="GO:0046983">
    <property type="term" value="F:protein dimerization activity"/>
    <property type="evidence" value="ECO:0007669"/>
    <property type="project" value="InterPro"/>
</dbReference>
<feature type="domain" description="E2F/DP family winged-helix DNA-binding" evidence="8">
    <location>
        <begin position="139"/>
        <end position="204"/>
    </location>
</feature>